<comment type="caution">
    <text evidence="10">The sequence shown here is derived from an EMBL/GenBank/DDBJ whole genome shotgun (WGS) entry which is preliminary data.</text>
</comment>
<dbReference type="GO" id="GO:0030245">
    <property type="term" value="P:cellulose catabolic process"/>
    <property type="evidence" value="ECO:0007669"/>
    <property type="project" value="UniProtKB-KW"/>
</dbReference>
<dbReference type="Proteomes" id="UP000053317">
    <property type="component" value="Unassembled WGS sequence"/>
</dbReference>
<sequence>MGSTTFYRPGDTVDTSSMFTVVTRFITDDATSSGTLTKIKRFYVQNGKLIPNSQSDVSGVTANSIIESFCAAEKTAFGDTDYFDQRGGLAGVGEDWEKAGWYPDVMD</sequence>
<dbReference type="Gene3D" id="2.70.100.10">
    <property type="entry name" value="Glycoside hydrolase, family 7, domain"/>
    <property type="match status" value="1"/>
</dbReference>
<evidence type="ECO:0000256" key="3">
    <source>
        <dbReference type="ARBA" id="ARBA00012561"/>
    </source>
</evidence>
<keyword evidence="4" id="KW-0732">Signal</keyword>
<evidence type="ECO:0000256" key="6">
    <source>
        <dbReference type="ARBA" id="ARBA00023001"/>
    </source>
</evidence>
<accession>A0A0G2EZX7</accession>
<dbReference type="EMBL" id="LCWF01000022">
    <property type="protein sequence ID" value="KKY27669.1"/>
    <property type="molecule type" value="Genomic_DNA"/>
</dbReference>
<comment type="catalytic activity">
    <reaction evidence="1">
        <text>Hydrolysis of (1-&gt;4)-beta-D-glucosidic linkages in cellulose and cellotetraose, releasing cellobiose from the non-reducing ends of the chains.</text>
        <dbReference type="EC" id="3.2.1.91"/>
    </reaction>
</comment>
<dbReference type="OrthoDB" id="412382at2759"/>
<proteinExistence type="inferred from homology"/>
<evidence type="ECO:0000313" key="10">
    <source>
        <dbReference type="EMBL" id="KKY27669.1"/>
    </source>
</evidence>
<protein>
    <recommendedName>
        <fullName evidence="3">cellulose 1,4-beta-cellobiosidase (non-reducing end)</fullName>
        <ecNumber evidence="3">3.2.1.91</ecNumber>
    </recommendedName>
</protein>
<evidence type="ECO:0000256" key="8">
    <source>
        <dbReference type="ARBA" id="ARBA00023295"/>
    </source>
</evidence>
<evidence type="ECO:0000256" key="5">
    <source>
        <dbReference type="ARBA" id="ARBA00022801"/>
    </source>
</evidence>
<dbReference type="InterPro" id="IPR001722">
    <property type="entry name" value="Glyco_hydro_7"/>
</dbReference>
<organism evidence="10 11">
    <name type="scientific">Phaeomoniella chlamydospora</name>
    <name type="common">Phaeoacremonium chlamydosporum</name>
    <dbReference type="NCBI Taxonomy" id="158046"/>
    <lineage>
        <taxon>Eukaryota</taxon>
        <taxon>Fungi</taxon>
        <taxon>Dikarya</taxon>
        <taxon>Ascomycota</taxon>
        <taxon>Pezizomycotina</taxon>
        <taxon>Eurotiomycetes</taxon>
        <taxon>Chaetothyriomycetidae</taxon>
        <taxon>Phaeomoniellales</taxon>
        <taxon>Phaeomoniellaceae</taxon>
        <taxon>Phaeomoniella</taxon>
    </lineage>
</organism>
<keyword evidence="11" id="KW-1185">Reference proteome</keyword>
<keyword evidence="9" id="KW-0624">Polysaccharide degradation</keyword>
<gene>
    <name evidence="10" type="ORF">UCRPC4_g00903</name>
</gene>
<dbReference type="Pfam" id="PF00840">
    <property type="entry name" value="Glyco_hydro_7"/>
    <property type="match status" value="1"/>
</dbReference>
<evidence type="ECO:0000313" key="11">
    <source>
        <dbReference type="Proteomes" id="UP000053317"/>
    </source>
</evidence>
<comment type="similarity">
    <text evidence="2">Belongs to the glycosyl hydrolase 7 (cellulase C) family.</text>
</comment>
<evidence type="ECO:0000256" key="4">
    <source>
        <dbReference type="ARBA" id="ARBA00022729"/>
    </source>
</evidence>
<dbReference type="PANTHER" id="PTHR33753:SF2">
    <property type="entry name" value="GLYCOSIDE HYDROLASE FAMILY 7 PROTEIN"/>
    <property type="match status" value="1"/>
</dbReference>
<evidence type="ECO:0000256" key="2">
    <source>
        <dbReference type="ARBA" id="ARBA00006044"/>
    </source>
</evidence>
<evidence type="ECO:0000256" key="7">
    <source>
        <dbReference type="ARBA" id="ARBA00023277"/>
    </source>
</evidence>
<dbReference type="SUPFAM" id="SSF49899">
    <property type="entry name" value="Concanavalin A-like lectins/glucanases"/>
    <property type="match status" value="1"/>
</dbReference>
<reference evidence="10 11" key="2">
    <citation type="submission" date="2015-05" db="EMBL/GenBank/DDBJ databases">
        <authorList>
            <person name="Morales-Cruz A."/>
            <person name="Amrine K.C."/>
            <person name="Cantu D."/>
        </authorList>
    </citation>
    <scope>NUCLEOTIDE SEQUENCE [LARGE SCALE GENOMIC DNA]</scope>
    <source>
        <strain evidence="10">UCRPC4</strain>
    </source>
</reference>
<keyword evidence="6" id="KW-0136">Cellulose degradation</keyword>
<name>A0A0G2EZX7_PHACM</name>
<dbReference type="AlphaFoldDB" id="A0A0G2EZX7"/>
<keyword evidence="7" id="KW-0119">Carbohydrate metabolism</keyword>
<keyword evidence="8" id="KW-0326">Glycosidase</keyword>
<evidence type="ECO:0000256" key="1">
    <source>
        <dbReference type="ARBA" id="ARBA00001641"/>
    </source>
</evidence>
<keyword evidence="5 10" id="KW-0378">Hydrolase</keyword>
<dbReference type="InterPro" id="IPR013320">
    <property type="entry name" value="ConA-like_dom_sf"/>
</dbReference>
<dbReference type="GO" id="GO:0016162">
    <property type="term" value="F:cellulose 1,4-beta-cellobiosidase activity"/>
    <property type="evidence" value="ECO:0007669"/>
    <property type="project" value="UniProtKB-EC"/>
</dbReference>
<dbReference type="EC" id="3.2.1.91" evidence="3"/>
<evidence type="ECO:0000256" key="9">
    <source>
        <dbReference type="ARBA" id="ARBA00023326"/>
    </source>
</evidence>
<dbReference type="InterPro" id="IPR037019">
    <property type="entry name" value="Glyco_hydro_7_sf"/>
</dbReference>
<reference evidence="10 11" key="1">
    <citation type="submission" date="2015-05" db="EMBL/GenBank/DDBJ databases">
        <title>Distinctive expansion of gene families associated with plant cell wall degradation and secondary metabolism in the genomes of grapevine trunk pathogens.</title>
        <authorList>
            <person name="Lawrence D.P."/>
            <person name="Travadon R."/>
            <person name="Rolshausen P.E."/>
            <person name="Baumgartner K."/>
        </authorList>
    </citation>
    <scope>NUCLEOTIDE SEQUENCE [LARGE SCALE GENOMIC DNA]</scope>
    <source>
        <strain evidence="10">UCRPC4</strain>
    </source>
</reference>
<dbReference type="PANTHER" id="PTHR33753">
    <property type="entry name" value="1,4-BETA-D-GLUCAN CELLOBIOHYDROLASE B"/>
    <property type="match status" value="1"/>
</dbReference>